<dbReference type="EMBL" id="QGKM01000043">
    <property type="protein sequence ID" value="PWQ95641.1"/>
    <property type="molecule type" value="Genomic_DNA"/>
</dbReference>
<organism evidence="4 5">
    <name type="scientific">Leucothrix pacifica</name>
    <dbReference type="NCBI Taxonomy" id="1247513"/>
    <lineage>
        <taxon>Bacteria</taxon>
        <taxon>Pseudomonadati</taxon>
        <taxon>Pseudomonadota</taxon>
        <taxon>Gammaproteobacteria</taxon>
        <taxon>Thiotrichales</taxon>
        <taxon>Thiotrichaceae</taxon>
        <taxon>Leucothrix</taxon>
    </lineage>
</organism>
<dbReference type="InterPro" id="IPR029052">
    <property type="entry name" value="Metallo-depent_PP-like"/>
</dbReference>
<evidence type="ECO:0000313" key="4">
    <source>
        <dbReference type="EMBL" id="PWQ95641.1"/>
    </source>
</evidence>
<dbReference type="GO" id="GO:0016020">
    <property type="term" value="C:membrane"/>
    <property type="evidence" value="ECO:0007669"/>
    <property type="project" value="GOC"/>
</dbReference>
<dbReference type="SUPFAM" id="SSF56300">
    <property type="entry name" value="Metallo-dependent phosphatases"/>
    <property type="match status" value="1"/>
</dbReference>
<dbReference type="PANTHER" id="PTHR31302:SF31">
    <property type="entry name" value="PHOSPHODIESTERASE YAEI"/>
    <property type="match status" value="1"/>
</dbReference>
<accession>A0A317CC17</accession>
<dbReference type="Proteomes" id="UP000245539">
    <property type="component" value="Unassembled WGS sequence"/>
</dbReference>
<gene>
    <name evidence="4" type="ORF">DKW60_14590</name>
</gene>
<dbReference type="GO" id="GO:0046872">
    <property type="term" value="F:metal ion binding"/>
    <property type="evidence" value="ECO:0007669"/>
    <property type="project" value="UniProtKB-KW"/>
</dbReference>
<dbReference type="AlphaFoldDB" id="A0A317CC17"/>
<keyword evidence="1" id="KW-0479">Metal-binding</keyword>
<dbReference type="OrthoDB" id="9780884at2"/>
<dbReference type="Pfam" id="PF00149">
    <property type="entry name" value="Metallophos"/>
    <property type="match status" value="1"/>
</dbReference>
<dbReference type="InterPro" id="IPR004843">
    <property type="entry name" value="Calcineurin-like_PHP"/>
</dbReference>
<reference evidence="4 5" key="1">
    <citation type="submission" date="2018-05" db="EMBL/GenBank/DDBJ databases">
        <title>Leucothrix arctica sp. nov., isolated from Arctic seawater.</title>
        <authorList>
            <person name="Choi A."/>
            <person name="Baek K."/>
        </authorList>
    </citation>
    <scope>NUCLEOTIDE SEQUENCE [LARGE SCALE GENOMIC DNA]</scope>
    <source>
        <strain evidence="4 5">JCM 18388</strain>
    </source>
</reference>
<evidence type="ECO:0000256" key="1">
    <source>
        <dbReference type="ARBA" id="ARBA00022723"/>
    </source>
</evidence>
<dbReference type="Gene3D" id="3.60.21.10">
    <property type="match status" value="1"/>
</dbReference>
<comment type="caution">
    <text evidence="4">The sequence shown here is derived from an EMBL/GenBank/DDBJ whole genome shotgun (WGS) entry which is preliminary data.</text>
</comment>
<feature type="domain" description="Calcineurin-like phosphoesterase" evidence="3">
    <location>
        <begin position="50"/>
        <end position="215"/>
    </location>
</feature>
<sequence>MSRKVLLIIILTIGALLAGWAFYIEPASLKNNHERVEVSSWPRACNGRVIAVLADLHVGSPFKGLDSLRVLVEKTNAVKPDLILLPGDFVIQGVVGGYFVSPEDAAKVLADLRAPMGVFAVLGNHDWWLDAKRVKQALSQNNITVLEDKSQKISADGCDLRLVGISDFWEGPHDIEQAMSEVGVGESVVAFTHNPDIFPELPEGINLTVAGHTHGGQVYIPGVGRPIVPSKYGERYAIGHIVEDGKHLYVSSGVGTSILPVRFLVPPEVTVLEVWGE</sequence>
<keyword evidence="2" id="KW-0378">Hydrolase</keyword>
<evidence type="ECO:0000313" key="5">
    <source>
        <dbReference type="Proteomes" id="UP000245539"/>
    </source>
</evidence>
<dbReference type="GO" id="GO:0008758">
    <property type="term" value="F:UDP-2,3-diacylglucosamine hydrolase activity"/>
    <property type="evidence" value="ECO:0007669"/>
    <property type="project" value="TreeGrafter"/>
</dbReference>
<dbReference type="RefSeq" id="WP_109838397.1">
    <property type="nucleotide sequence ID" value="NZ_QGKM01000043.1"/>
</dbReference>
<dbReference type="GO" id="GO:0009245">
    <property type="term" value="P:lipid A biosynthetic process"/>
    <property type="evidence" value="ECO:0007669"/>
    <property type="project" value="TreeGrafter"/>
</dbReference>
<name>A0A317CC17_9GAMM</name>
<evidence type="ECO:0000256" key="2">
    <source>
        <dbReference type="ARBA" id="ARBA00022801"/>
    </source>
</evidence>
<proteinExistence type="predicted"/>
<dbReference type="CDD" id="cd07385">
    <property type="entry name" value="MPP_YkuE_C"/>
    <property type="match status" value="1"/>
</dbReference>
<keyword evidence="5" id="KW-1185">Reference proteome</keyword>
<dbReference type="PANTHER" id="PTHR31302">
    <property type="entry name" value="TRANSMEMBRANE PROTEIN WITH METALLOPHOSPHOESTERASE DOMAIN-RELATED"/>
    <property type="match status" value="1"/>
</dbReference>
<evidence type="ECO:0000259" key="3">
    <source>
        <dbReference type="Pfam" id="PF00149"/>
    </source>
</evidence>
<protein>
    <submittedName>
        <fullName evidence="4">Metallophosphoesterase</fullName>
    </submittedName>
</protein>
<dbReference type="InterPro" id="IPR051158">
    <property type="entry name" value="Metallophosphoesterase_sf"/>
</dbReference>